<dbReference type="PANTHER" id="PTHR46630">
    <property type="entry name" value="TETRATRICOPEPTIDE REPEAT PROTEIN 29"/>
    <property type="match status" value="1"/>
</dbReference>
<dbReference type="Pfam" id="PF13181">
    <property type="entry name" value="TPR_8"/>
    <property type="match status" value="1"/>
</dbReference>
<dbReference type="InterPro" id="IPR019734">
    <property type="entry name" value="TPR_rpt"/>
</dbReference>
<accession>A0A1K2IXI7</accession>
<name>A0A1K2IXI7_9FLAO</name>
<evidence type="ECO:0000256" key="4">
    <source>
        <dbReference type="ARBA" id="ARBA00022803"/>
    </source>
</evidence>
<gene>
    <name evidence="7" type="ORF">SAMN05216324_1378</name>
</gene>
<dbReference type="PANTHER" id="PTHR46630:SF1">
    <property type="entry name" value="TETRATRICOPEPTIDE REPEAT PROTEIN 29"/>
    <property type="match status" value="1"/>
</dbReference>
<dbReference type="GO" id="GO:0006355">
    <property type="term" value="P:regulation of DNA-templated transcription"/>
    <property type="evidence" value="ECO:0007669"/>
    <property type="project" value="InterPro"/>
</dbReference>
<feature type="transmembrane region" description="Helical" evidence="6">
    <location>
        <begin position="334"/>
        <end position="354"/>
    </location>
</feature>
<evidence type="ECO:0000256" key="2">
    <source>
        <dbReference type="ARBA" id="ARBA00022490"/>
    </source>
</evidence>
<sequence>MMKFFIFFFPILLFAQQKPTSQYIDSEFDKVELLSREGKYDEYIKKNMLLLKSSKQINYSKGIALAYLNLSCGYSYAKNYKKGLEYLKLAKNEEYAKNNLDFQITAKRDLGYNYYNMGLYQEAITEFKEVAVLSDEIPVDTSRIYAKSLAYCEVGIVFKDRNQIDSSKLYLKRGVNILLNEKKLTPRLNTLLIWHSMSLMEINIAEKKIDSAEINLRLLEAHSKNLLGNNNFKLYKIKGLINEHKKEYDSAITNYQTAIQLAKNAKNIVQVQWLYNAISKVYKQIGDEDAAVKYLQKYTAITDSLTNAKQPAIENTVQELVVQKENTVKAKNKFLLYGIWIGILGVIIFILFVIKRMRKKNRILVVKEQETKLLNQKLNLAFEEVVQLAKNNDSEFFARFQEVYPEFFPKLLEIEPQLINTELKFCALLFLNFSTKDIAAYTFVQPQSIQTRKNRLRKKLKISSEEDIYIWMKNVNNK</sequence>
<dbReference type="EMBL" id="FPKW01000037">
    <property type="protein sequence ID" value="SFZ97063.1"/>
    <property type="molecule type" value="Genomic_DNA"/>
</dbReference>
<reference evidence="8" key="1">
    <citation type="submission" date="2016-10" db="EMBL/GenBank/DDBJ databases">
        <authorList>
            <person name="Varghese N."/>
            <person name="Submissions S."/>
        </authorList>
    </citation>
    <scope>NUCLEOTIDE SEQUENCE [LARGE SCALE GENOMIC DNA]</scope>
    <source>
        <strain evidence="8">SUR2</strain>
    </source>
</reference>
<evidence type="ECO:0000256" key="1">
    <source>
        <dbReference type="ARBA" id="ARBA00004496"/>
    </source>
</evidence>
<comment type="subcellular location">
    <subcellularLocation>
        <location evidence="1">Cytoplasm</location>
    </subcellularLocation>
</comment>
<keyword evidence="4" id="KW-0802">TPR repeat</keyword>
<evidence type="ECO:0000256" key="3">
    <source>
        <dbReference type="ARBA" id="ARBA00022737"/>
    </source>
</evidence>
<evidence type="ECO:0000256" key="5">
    <source>
        <dbReference type="ARBA" id="ARBA00038253"/>
    </source>
</evidence>
<keyword evidence="2" id="KW-0963">Cytoplasm</keyword>
<dbReference type="InterPro" id="IPR011990">
    <property type="entry name" value="TPR-like_helical_dom_sf"/>
</dbReference>
<evidence type="ECO:0000256" key="6">
    <source>
        <dbReference type="SAM" id="Phobius"/>
    </source>
</evidence>
<keyword evidence="8" id="KW-1185">Reference proteome</keyword>
<dbReference type="Gene3D" id="1.25.40.10">
    <property type="entry name" value="Tetratricopeptide repeat domain"/>
    <property type="match status" value="2"/>
</dbReference>
<dbReference type="AlphaFoldDB" id="A0A1K2IXI7"/>
<dbReference type="InterPro" id="IPR051476">
    <property type="entry name" value="Bac_ResReg_Asp_Phosphatase"/>
</dbReference>
<dbReference type="RefSeq" id="WP_139255554.1">
    <property type="nucleotide sequence ID" value="NZ_FPKW01000037.1"/>
</dbReference>
<protein>
    <submittedName>
        <fullName evidence="7">Tetratricopeptide repeat-containing protein</fullName>
    </submittedName>
</protein>
<dbReference type="SMART" id="SM00028">
    <property type="entry name" value="TPR"/>
    <property type="match status" value="3"/>
</dbReference>
<comment type="similarity">
    <text evidence="5">Belongs to the Rap family.</text>
</comment>
<dbReference type="InterPro" id="IPR016032">
    <property type="entry name" value="Sig_transdc_resp-reg_C-effctor"/>
</dbReference>
<dbReference type="OrthoDB" id="1017207at2"/>
<proteinExistence type="inferred from homology"/>
<keyword evidence="6" id="KW-0472">Membrane</keyword>
<dbReference type="Proteomes" id="UP000182034">
    <property type="component" value="Unassembled WGS sequence"/>
</dbReference>
<evidence type="ECO:0000313" key="8">
    <source>
        <dbReference type="Proteomes" id="UP000182034"/>
    </source>
</evidence>
<dbReference type="GO" id="GO:0005737">
    <property type="term" value="C:cytoplasm"/>
    <property type="evidence" value="ECO:0007669"/>
    <property type="project" value="UniProtKB-SubCell"/>
</dbReference>
<dbReference type="SUPFAM" id="SSF48452">
    <property type="entry name" value="TPR-like"/>
    <property type="match status" value="1"/>
</dbReference>
<organism evidence="7 8">
    <name type="scientific">Chryseobacterium limigenitum</name>
    <dbReference type="NCBI Taxonomy" id="1612149"/>
    <lineage>
        <taxon>Bacteria</taxon>
        <taxon>Pseudomonadati</taxon>
        <taxon>Bacteroidota</taxon>
        <taxon>Flavobacteriia</taxon>
        <taxon>Flavobacteriales</taxon>
        <taxon>Weeksellaceae</taxon>
        <taxon>Chryseobacterium group</taxon>
        <taxon>Chryseobacterium</taxon>
    </lineage>
</organism>
<keyword evidence="6" id="KW-1133">Transmembrane helix</keyword>
<dbReference type="SUPFAM" id="SSF46894">
    <property type="entry name" value="C-terminal effector domain of the bipartite response regulators"/>
    <property type="match status" value="1"/>
</dbReference>
<keyword evidence="3" id="KW-0677">Repeat</keyword>
<dbReference type="GO" id="GO:0003677">
    <property type="term" value="F:DNA binding"/>
    <property type="evidence" value="ECO:0007669"/>
    <property type="project" value="InterPro"/>
</dbReference>
<dbReference type="STRING" id="1612149.SAMN05216324_1378"/>
<keyword evidence="6" id="KW-0812">Transmembrane</keyword>
<evidence type="ECO:0000313" key="7">
    <source>
        <dbReference type="EMBL" id="SFZ97063.1"/>
    </source>
</evidence>